<accession>A0A0B0HF99</accession>
<evidence type="ECO:0000256" key="1">
    <source>
        <dbReference type="SAM" id="MobiDB-lite"/>
    </source>
</evidence>
<reference evidence="2 3" key="1">
    <citation type="journal article" date="2014" name="BMC Genomics">
        <title>The genome of the intracellular bacterium of the coastal bivalve, Solemya velum: a blueprint for thriving in and out of symbiosis.</title>
        <authorList>
            <person name="Dmytrenko O."/>
            <person name="Russell S.L."/>
            <person name="Loo W.T."/>
            <person name="Fontanez K.M."/>
            <person name="Liao L."/>
            <person name="Roeselers G."/>
            <person name="Sharma R."/>
            <person name="Stewart F.J."/>
            <person name="Newton I.L."/>
            <person name="Woyke T."/>
            <person name="Wu D."/>
            <person name="Lang J.M."/>
            <person name="Eisen J.A."/>
            <person name="Cavanaugh C.M."/>
        </authorList>
    </citation>
    <scope>NUCLEOTIDE SEQUENCE [LARGE SCALE GENOMIC DNA]</scope>
    <source>
        <strain evidence="2 3">WH</strain>
    </source>
</reference>
<dbReference type="AlphaFoldDB" id="A0A0B0HF99"/>
<feature type="region of interest" description="Disordered" evidence="1">
    <location>
        <begin position="1"/>
        <end position="28"/>
    </location>
</feature>
<dbReference type="GeneID" id="86992870"/>
<keyword evidence="3" id="KW-1185">Reference proteome</keyword>
<organism evidence="2 3">
    <name type="scientific">Solemya velum gill symbiont</name>
    <dbReference type="NCBI Taxonomy" id="2340"/>
    <lineage>
        <taxon>Bacteria</taxon>
        <taxon>Pseudomonadati</taxon>
        <taxon>Pseudomonadota</taxon>
        <taxon>Gammaproteobacteria</taxon>
        <taxon>sulfur-oxidizing symbionts</taxon>
    </lineage>
</organism>
<dbReference type="STRING" id="2340.JV46_12260"/>
<sequence length="54" mass="5949">MTAAHIELLYPDGETPPSTSEGEAPGLAHQNKKPVAFLVDHILFERSKYSLLLD</sequence>
<evidence type="ECO:0000313" key="3">
    <source>
        <dbReference type="Proteomes" id="UP000030856"/>
    </source>
</evidence>
<comment type="caution">
    <text evidence="2">The sequence shown here is derived from an EMBL/GenBank/DDBJ whole genome shotgun (WGS) entry which is preliminary data.</text>
</comment>
<proteinExistence type="predicted"/>
<name>A0A0B0HF99_SOVGS</name>
<evidence type="ECO:0000313" key="2">
    <source>
        <dbReference type="EMBL" id="KHF26614.1"/>
    </source>
</evidence>
<dbReference type="RefSeq" id="WP_155276140.1">
    <property type="nucleotide sequence ID" value="NZ_JRAA01000001.1"/>
</dbReference>
<dbReference type="EMBL" id="JRAA01000001">
    <property type="protein sequence ID" value="KHF26614.1"/>
    <property type="molecule type" value="Genomic_DNA"/>
</dbReference>
<protein>
    <submittedName>
        <fullName evidence="2">Uncharacterized protein</fullName>
    </submittedName>
</protein>
<dbReference type="Proteomes" id="UP000030856">
    <property type="component" value="Unassembled WGS sequence"/>
</dbReference>
<gene>
    <name evidence="2" type="ORF">JV46_12260</name>
</gene>